<dbReference type="RefSeq" id="XP_012649962.2">
    <property type="nucleotide sequence ID" value="XM_012794508.2"/>
</dbReference>
<dbReference type="GeneID" id="24426003"/>
<gene>
    <name evidence="3" type="ORF">BmR1_04g06790</name>
</gene>
<keyword evidence="2" id="KW-0812">Transmembrane</keyword>
<feature type="compositionally biased region" description="Polar residues" evidence="1">
    <location>
        <begin position="167"/>
        <end position="178"/>
    </location>
</feature>
<keyword evidence="2" id="KW-0472">Membrane</keyword>
<feature type="compositionally biased region" description="Polar residues" evidence="1">
    <location>
        <begin position="29"/>
        <end position="47"/>
    </location>
</feature>
<protein>
    <submittedName>
        <fullName evidence="3">Uncharacterized protein</fullName>
    </submittedName>
</protein>
<dbReference type="KEGG" id="bmic:BmR1_04g06790"/>
<evidence type="ECO:0000256" key="2">
    <source>
        <dbReference type="SAM" id="Phobius"/>
    </source>
</evidence>
<feature type="region of interest" description="Disordered" evidence="1">
    <location>
        <begin position="26"/>
        <end position="47"/>
    </location>
</feature>
<reference evidence="3 4" key="1">
    <citation type="journal article" date="2012" name="Nucleic Acids Res.">
        <title>Sequencing of the smallest Apicomplexan genome from the human pathogen Babesia microti.</title>
        <authorList>
            <person name="Cornillot E."/>
            <person name="Hadj-Kaddour K."/>
            <person name="Dassouli A."/>
            <person name="Noel B."/>
            <person name="Ranwez V."/>
            <person name="Vacherie B."/>
            <person name="Augagneur Y."/>
            <person name="Bres V."/>
            <person name="Duclos A."/>
            <person name="Randazzo S."/>
            <person name="Carcy B."/>
            <person name="Debierre-Grockiego F."/>
            <person name="Delbecq S."/>
            <person name="Moubri-Menage K."/>
            <person name="Shams-Eldin H."/>
            <person name="Usmani-Brown S."/>
            <person name="Bringaud F."/>
            <person name="Wincker P."/>
            <person name="Vivares C.P."/>
            <person name="Schwarz R.T."/>
            <person name="Schetters T.P."/>
            <person name="Krause P.J."/>
            <person name="Gorenflot A."/>
            <person name="Berry V."/>
            <person name="Barbe V."/>
            <person name="Ben Mamoun C."/>
        </authorList>
    </citation>
    <scope>NUCLEOTIDE SEQUENCE [LARGE SCALE GENOMIC DNA]</scope>
    <source>
        <strain evidence="3 4">RI</strain>
    </source>
</reference>
<feature type="region of interest" description="Disordered" evidence="1">
    <location>
        <begin position="167"/>
        <end position="187"/>
    </location>
</feature>
<dbReference type="VEuPathDB" id="PiroplasmaDB:BmR1_04g06790"/>
<keyword evidence="4" id="KW-1185">Reference proteome</keyword>
<evidence type="ECO:0000256" key="1">
    <source>
        <dbReference type="SAM" id="MobiDB-lite"/>
    </source>
</evidence>
<sequence length="187" mass="21188">MVALKGEHNSIKLRGVENDTIRVPKSNRKLNGNQLNTQKPFTNQRLDSTNFNRSPGNIFVEIDKSIDFNLNITELLKNDLSDNGVAISDSQKVLLHSLSFLVGFSVILFTAGMIKYIKIAFRKYRTKKMTGNFDKWIDTSGISLAEWKGKQTTIIRIEDYEDVTQISTEETSDSNESIISDFESKSD</sequence>
<name>A0A1N6LXU7_BABMR</name>
<evidence type="ECO:0000313" key="4">
    <source>
        <dbReference type="Proteomes" id="UP000002899"/>
    </source>
</evidence>
<dbReference type="Proteomes" id="UP000002899">
    <property type="component" value="Chromosome IV"/>
</dbReference>
<feature type="transmembrane region" description="Helical" evidence="2">
    <location>
        <begin position="98"/>
        <end position="117"/>
    </location>
</feature>
<dbReference type="AlphaFoldDB" id="A0A1N6LXU7"/>
<evidence type="ECO:0000313" key="3">
    <source>
        <dbReference type="EMBL" id="SIO73698.1"/>
    </source>
</evidence>
<reference evidence="3 4" key="3">
    <citation type="journal article" date="2016" name="Sci. Rep.">
        <title>Genome-wide diversity and gene expression profiling of Babesia microti isolates identify polymorphic genes that mediate host-pathogen interactions.</title>
        <authorList>
            <person name="Silva J.C."/>
            <person name="Cornillot E."/>
            <person name="McCracken C."/>
            <person name="Usmani-Brown S."/>
            <person name="Dwivedi A."/>
            <person name="Ifeonu O.O."/>
            <person name="Crabtree J."/>
            <person name="Gotia H.T."/>
            <person name="Virji A.Z."/>
            <person name="Reynes C."/>
            <person name="Colinge J."/>
            <person name="Kumar V."/>
            <person name="Lawres L."/>
            <person name="Pazzi J.E."/>
            <person name="Pablo J.V."/>
            <person name="Hung C."/>
            <person name="Brancato J."/>
            <person name="Kumari P."/>
            <person name="Orvis J."/>
            <person name="Tretina K."/>
            <person name="Chibucos M."/>
            <person name="Ott S."/>
            <person name="Sadzewicz L."/>
            <person name="Sengamalay N."/>
            <person name="Shetty A.C."/>
            <person name="Su Q."/>
            <person name="Tallon L."/>
            <person name="Fraser C.M."/>
            <person name="Frutos R."/>
            <person name="Molina D.M."/>
            <person name="Krause P.J."/>
            <person name="Ben Mamoun C."/>
        </authorList>
    </citation>
    <scope>NUCLEOTIDE SEQUENCE [LARGE SCALE GENOMIC DNA]</scope>
    <source>
        <strain evidence="3 4">RI</strain>
    </source>
</reference>
<accession>A0A1N6LXU7</accession>
<reference evidence="3 4" key="2">
    <citation type="journal article" date="2013" name="PLoS ONE">
        <title>Whole genome mapping and re-organization of the nuclear and mitochondrial genomes of Babesia microti isolates.</title>
        <authorList>
            <person name="Cornillot E."/>
            <person name="Dassouli A."/>
            <person name="Garg A."/>
            <person name="Pachikara N."/>
            <person name="Randazzo S."/>
            <person name="Depoix D."/>
            <person name="Carcy B."/>
            <person name="Delbecq S."/>
            <person name="Frutos R."/>
            <person name="Silva J.C."/>
            <person name="Sutton R."/>
            <person name="Krause P.J."/>
            <person name="Mamoun C.B."/>
        </authorList>
    </citation>
    <scope>NUCLEOTIDE SEQUENCE [LARGE SCALE GENOMIC DNA]</scope>
    <source>
        <strain evidence="3 4">RI</strain>
    </source>
</reference>
<organism evidence="3 4">
    <name type="scientific">Babesia microti (strain RI)</name>
    <dbReference type="NCBI Taxonomy" id="1133968"/>
    <lineage>
        <taxon>Eukaryota</taxon>
        <taxon>Sar</taxon>
        <taxon>Alveolata</taxon>
        <taxon>Apicomplexa</taxon>
        <taxon>Aconoidasida</taxon>
        <taxon>Piroplasmida</taxon>
        <taxon>Babesiidae</taxon>
        <taxon>Babesia</taxon>
    </lineage>
</organism>
<keyword evidence="2" id="KW-1133">Transmembrane helix</keyword>
<proteinExistence type="predicted"/>
<dbReference type="EMBL" id="LN871599">
    <property type="protein sequence ID" value="SIO73698.1"/>
    <property type="molecule type" value="Genomic_DNA"/>
</dbReference>